<protein>
    <submittedName>
        <fullName evidence="1">Phosphonate metabolism protein</fullName>
    </submittedName>
</protein>
<organism evidence="1 2">
    <name type="scientific">Paraburkholderia tropica</name>
    <dbReference type="NCBI Taxonomy" id="92647"/>
    <lineage>
        <taxon>Bacteria</taxon>
        <taxon>Pseudomonadati</taxon>
        <taxon>Pseudomonadota</taxon>
        <taxon>Betaproteobacteria</taxon>
        <taxon>Burkholderiales</taxon>
        <taxon>Burkholderiaceae</taxon>
        <taxon>Paraburkholderia</taxon>
    </lineage>
</organism>
<comment type="caution">
    <text evidence="1">The sequence shown here is derived from an EMBL/GenBank/DDBJ whole genome shotgun (WGS) entry which is preliminary data.</text>
</comment>
<name>A0ABX5MX22_9BURK</name>
<dbReference type="PIRSF" id="PIRSF033328">
    <property type="entry name" value="Phest_Mll4975"/>
    <property type="match status" value="1"/>
</dbReference>
<dbReference type="Pfam" id="PF06299">
    <property type="entry name" value="DUF1045"/>
    <property type="match status" value="1"/>
</dbReference>
<proteinExistence type="predicted"/>
<sequence length="259" mass="28339">MSSLQALRAATLAEESWTGSTRFALYYAPPRESAWWRAGCAWLGRDPESGETLTPPLIDGLARPLDALTAAPRRYGWHGTLVPPFRLAAGVTPEALCAAVQAWAARRAAFEVAAEAATLGRFVALRAADERGADALRELAADALRTLAPLRATQTAAELAKRLDAPLTQRQREYVEHWGYPYVFDEFRFHMTLSDSLPDSLPDSLDDSDTRTQLTQAWNARMRDAGALPVHGVALYVEPRPGAPFALWRRAAFAPGARA</sequence>
<dbReference type="InterPro" id="IPR009389">
    <property type="entry name" value="DUF1045"/>
</dbReference>
<dbReference type="Proteomes" id="UP000247515">
    <property type="component" value="Unassembled WGS sequence"/>
</dbReference>
<keyword evidence="2" id="KW-1185">Reference proteome</keyword>
<accession>A0ABX5MX22</accession>
<dbReference type="EMBL" id="QJJV01000002">
    <property type="protein sequence ID" value="PXX19947.1"/>
    <property type="molecule type" value="Genomic_DNA"/>
</dbReference>
<evidence type="ECO:0000313" key="1">
    <source>
        <dbReference type="EMBL" id="PXX19947.1"/>
    </source>
</evidence>
<evidence type="ECO:0000313" key="2">
    <source>
        <dbReference type="Proteomes" id="UP000247515"/>
    </source>
</evidence>
<gene>
    <name evidence="1" type="ORF">C7400_102372</name>
</gene>
<reference evidence="1 2" key="1">
    <citation type="submission" date="2018-05" db="EMBL/GenBank/DDBJ databases">
        <title>Genomic Encyclopedia of Type Strains, Phase IV (KMG-V): Genome sequencing to study the core and pangenomes of soil and plant-associated prokaryotes.</title>
        <authorList>
            <person name="Whitman W."/>
        </authorList>
    </citation>
    <scope>NUCLEOTIDE SEQUENCE [LARGE SCALE GENOMIC DNA]</scope>
    <source>
        <strain evidence="1 2">SIr-6563</strain>
    </source>
</reference>
<dbReference type="RefSeq" id="WP_110325929.1">
    <property type="nucleotide sequence ID" value="NZ_CAJMXV010000003.1"/>
</dbReference>